<dbReference type="PANTHER" id="PTHR48111">
    <property type="entry name" value="REGULATOR OF RPOS"/>
    <property type="match status" value="1"/>
</dbReference>
<dbReference type="CDD" id="cd00383">
    <property type="entry name" value="trans_reg_C"/>
    <property type="match status" value="1"/>
</dbReference>
<dbReference type="OrthoDB" id="9802426at2"/>
<evidence type="ECO:0000259" key="10">
    <source>
        <dbReference type="PROSITE" id="PS50110"/>
    </source>
</evidence>
<dbReference type="PROSITE" id="PS50110">
    <property type="entry name" value="RESPONSE_REGULATORY"/>
    <property type="match status" value="1"/>
</dbReference>
<dbReference type="SMART" id="SM00448">
    <property type="entry name" value="REC"/>
    <property type="match status" value="1"/>
</dbReference>
<feature type="DNA-binding region" description="OmpR/PhoB-type" evidence="9">
    <location>
        <begin position="131"/>
        <end position="227"/>
    </location>
</feature>
<dbReference type="PROSITE" id="PS51755">
    <property type="entry name" value="OMPR_PHOB"/>
    <property type="match status" value="1"/>
</dbReference>
<keyword evidence="5 9" id="KW-0238">DNA-binding</keyword>
<organism evidence="12 13">
    <name type="scientific">Maledivibacter halophilus</name>
    <dbReference type="NCBI Taxonomy" id="36842"/>
    <lineage>
        <taxon>Bacteria</taxon>
        <taxon>Bacillati</taxon>
        <taxon>Bacillota</taxon>
        <taxon>Clostridia</taxon>
        <taxon>Peptostreptococcales</taxon>
        <taxon>Caminicellaceae</taxon>
        <taxon>Maledivibacter</taxon>
    </lineage>
</organism>
<dbReference type="EMBL" id="FUZT01000002">
    <property type="protein sequence ID" value="SKC48956.1"/>
    <property type="molecule type" value="Genomic_DNA"/>
</dbReference>
<evidence type="ECO:0000256" key="2">
    <source>
        <dbReference type="ARBA" id="ARBA00022553"/>
    </source>
</evidence>
<comment type="function">
    <text evidence="7">May play the central regulatory role in sporulation. It may be an element of the effector pathway responsible for the activation of sporulation genes in response to nutritional stress. Spo0A may act in concert with spo0H (a sigma factor) to control the expression of some genes that are critical to the sporulation process.</text>
</comment>
<evidence type="ECO:0000256" key="6">
    <source>
        <dbReference type="ARBA" id="ARBA00023163"/>
    </source>
</evidence>
<dbReference type="GO" id="GO:0000976">
    <property type="term" value="F:transcription cis-regulatory region binding"/>
    <property type="evidence" value="ECO:0007669"/>
    <property type="project" value="TreeGrafter"/>
</dbReference>
<dbReference type="SUPFAM" id="SSF52172">
    <property type="entry name" value="CheY-like"/>
    <property type="match status" value="1"/>
</dbReference>
<dbReference type="InterPro" id="IPR001789">
    <property type="entry name" value="Sig_transdc_resp-reg_receiver"/>
</dbReference>
<dbReference type="GO" id="GO:0000156">
    <property type="term" value="F:phosphorelay response regulator activity"/>
    <property type="evidence" value="ECO:0007669"/>
    <property type="project" value="TreeGrafter"/>
</dbReference>
<keyword evidence="13" id="KW-1185">Reference proteome</keyword>
<evidence type="ECO:0000313" key="12">
    <source>
        <dbReference type="EMBL" id="SKC48956.1"/>
    </source>
</evidence>
<feature type="domain" description="Response regulatory" evidence="10">
    <location>
        <begin position="5"/>
        <end position="120"/>
    </location>
</feature>
<sequence>MDERKILVVDDEQHILELIQFNLESKGFNVVTCDNGEEAVRIASKGNIDLMILDLMLPGIDGIEVCKRIRNSENRNLPIIMLTAKGEENDKIKGLNIGADDYMTKPFSIRELLARINAVMRRIKDTESKDSNTIKVEKVTIDIEKHEVRKDDILLELTLKEFELLKILAQNRGKVLSRDVILDKIWGYEYFGDTRTVDVHIRHLRKKIDDNNGTFIETVRGVGYKMK</sequence>
<protein>
    <recommendedName>
        <fullName evidence="1">Stage 0 sporulation protein A homolog</fullName>
    </recommendedName>
</protein>
<dbReference type="FunFam" id="1.10.10.10:FF:000018">
    <property type="entry name" value="DNA-binding response regulator ResD"/>
    <property type="match status" value="1"/>
</dbReference>
<name>A0A1T5JCA5_9FIRM</name>
<evidence type="ECO:0000256" key="1">
    <source>
        <dbReference type="ARBA" id="ARBA00018672"/>
    </source>
</evidence>
<evidence type="ECO:0000256" key="3">
    <source>
        <dbReference type="ARBA" id="ARBA00023012"/>
    </source>
</evidence>
<dbReference type="Proteomes" id="UP000190285">
    <property type="component" value="Unassembled WGS sequence"/>
</dbReference>
<feature type="domain" description="OmpR/PhoB-type" evidence="11">
    <location>
        <begin position="131"/>
        <end position="227"/>
    </location>
</feature>
<keyword evidence="3" id="KW-0902">Two-component regulatory system</keyword>
<evidence type="ECO:0000256" key="5">
    <source>
        <dbReference type="ARBA" id="ARBA00023125"/>
    </source>
</evidence>
<dbReference type="InterPro" id="IPR011006">
    <property type="entry name" value="CheY-like_superfamily"/>
</dbReference>
<keyword evidence="4" id="KW-0805">Transcription regulation</keyword>
<dbReference type="Pfam" id="PF00486">
    <property type="entry name" value="Trans_reg_C"/>
    <property type="match status" value="1"/>
</dbReference>
<reference evidence="13" key="1">
    <citation type="submission" date="2017-02" db="EMBL/GenBank/DDBJ databases">
        <authorList>
            <person name="Varghese N."/>
            <person name="Submissions S."/>
        </authorList>
    </citation>
    <scope>NUCLEOTIDE SEQUENCE [LARGE SCALE GENOMIC DNA]</scope>
    <source>
        <strain evidence="13">M1</strain>
    </source>
</reference>
<dbReference type="FunFam" id="3.40.50.2300:FF:000001">
    <property type="entry name" value="DNA-binding response regulator PhoB"/>
    <property type="match status" value="1"/>
</dbReference>
<evidence type="ECO:0000256" key="9">
    <source>
        <dbReference type="PROSITE-ProRule" id="PRU01091"/>
    </source>
</evidence>
<feature type="modified residue" description="4-aspartylphosphate" evidence="8">
    <location>
        <position position="54"/>
    </location>
</feature>
<evidence type="ECO:0000256" key="7">
    <source>
        <dbReference type="ARBA" id="ARBA00024867"/>
    </source>
</evidence>
<dbReference type="GO" id="GO:0006355">
    <property type="term" value="P:regulation of DNA-templated transcription"/>
    <property type="evidence" value="ECO:0007669"/>
    <property type="project" value="InterPro"/>
</dbReference>
<dbReference type="Pfam" id="PF00072">
    <property type="entry name" value="Response_reg"/>
    <property type="match status" value="1"/>
</dbReference>
<gene>
    <name evidence="12" type="ORF">SAMN02194393_01082</name>
</gene>
<dbReference type="GO" id="GO:0032993">
    <property type="term" value="C:protein-DNA complex"/>
    <property type="evidence" value="ECO:0007669"/>
    <property type="project" value="TreeGrafter"/>
</dbReference>
<dbReference type="SMART" id="SM00862">
    <property type="entry name" value="Trans_reg_C"/>
    <property type="match status" value="1"/>
</dbReference>
<keyword evidence="2 8" id="KW-0597">Phosphoprotein</keyword>
<accession>A0A1T5JCA5</accession>
<dbReference type="InterPro" id="IPR039420">
    <property type="entry name" value="WalR-like"/>
</dbReference>
<dbReference type="GO" id="GO:0005829">
    <property type="term" value="C:cytosol"/>
    <property type="evidence" value="ECO:0007669"/>
    <property type="project" value="TreeGrafter"/>
</dbReference>
<dbReference type="STRING" id="36842.SAMN02194393_01082"/>
<dbReference type="InterPro" id="IPR036388">
    <property type="entry name" value="WH-like_DNA-bd_sf"/>
</dbReference>
<evidence type="ECO:0000256" key="8">
    <source>
        <dbReference type="PROSITE-ProRule" id="PRU00169"/>
    </source>
</evidence>
<dbReference type="AlphaFoldDB" id="A0A1T5JCA5"/>
<dbReference type="Gene3D" id="3.40.50.2300">
    <property type="match status" value="1"/>
</dbReference>
<proteinExistence type="predicted"/>
<dbReference type="InterPro" id="IPR001867">
    <property type="entry name" value="OmpR/PhoB-type_DNA-bd"/>
</dbReference>
<dbReference type="RefSeq" id="WP_079489918.1">
    <property type="nucleotide sequence ID" value="NZ_FUZT01000002.1"/>
</dbReference>
<dbReference type="Gene3D" id="6.10.250.690">
    <property type="match status" value="1"/>
</dbReference>
<dbReference type="Gene3D" id="1.10.10.10">
    <property type="entry name" value="Winged helix-like DNA-binding domain superfamily/Winged helix DNA-binding domain"/>
    <property type="match status" value="1"/>
</dbReference>
<keyword evidence="6" id="KW-0804">Transcription</keyword>
<evidence type="ECO:0000256" key="4">
    <source>
        <dbReference type="ARBA" id="ARBA00023015"/>
    </source>
</evidence>
<dbReference type="PANTHER" id="PTHR48111:SF73">
    <property type="entry name" value="ALKALINE PHOSPHATASE SYNTHESIS TRANSCRIPTIONAL REGULATORY PROTEIN PHOP"/>
    <property type="match status" value="1"/>
</dbReference>
<evidence type="ECO:0000313" key="13">
    <source>
        <dbReference type="Proteomes" id="UP000190285"/>
    </source>
</evidence>
<evidence type="ECO:0000259" key="11">
    <source>
        <dbReference type="PROSITE" id="PS51755"/>
    </source>
</evidence>